<dbReference type="OrthoDB" id="9876136at2"/>
<protein>
    <submittedName>
        <fullName evidence="2">Uncharacterized protein</fullName>
    </submittedName>
</protein>
<gene>
    <name evidence="2" type="ORF">E3T47_02015</name>
</gene>
<name>A0A4R9AS73_9MICO</name>
<dbReference type="AlphaFoldDB" id="A0A4R9AS73"/>
<reference evidence="2 3" key="1">
    <citation type="submission" date="2019-03" db="EMBL/GenBank/DDBJ databases">
        <title>Genomics of glacier-inhabiting Cryobacterium strains.</title>
        <authorList>
            <person name="Liu Q."/>
            <person name="Xin Y.-H."/>
        </authorList>
    </citation>
    <scope>NUCLEOTIDE SEQUENCE [LARGE SCALE GENOMIC DNA]</scope>
    <source>
        <strain evidence="2 3">Sr36</strain>
    </source>
</reference>
<keyword evidence="1" id="KW-0812">Transmembrane</keyword>
<evidence type="ECO:0000313" key="3">
    <source>
        <dbReference type="Proteomes" id="UP000298154"/>
    </source>
</evidence>
<feature type="transmembrane region" description="Helical" evidence="1">
    <location>
        <begin position="12"/>
        <end position="33"/>
    </location>
</feature>
<sequence length="92" mass="9716">MKSSITRRVHAVAGALVVLGVVFAFTALFSYFIRYSQVDSLIGSIESDLYLRLSQMFAAEKALLTLSGITLSAGIVLGIIGAVTSPRHTAGV</sequence>
<proteinExistence type="predicted"/>
<comment type="caution">
    <text evidence="2">The sequence shown here is derived from an EMBL/GenBank/DDBJ whole genome shotgun (WGS) entry which is preliminary data.</text>
</comment>
<feature type="transmembrane region" description="Helical" evidence="1">
    <location>
        <begin position="62"/>
        <end position="83"/>
    </location>
</feature>
<dbReference type="RefSeq" id="WP_134553977.1">
    <property type="nucleotide sequence ID" value="NZ_SOHK01000005.1"/>
</dbReference>
<dbReference type="EMBL" id="SOHK01000005">
    <property type="protein sequence ID" value="TFD68769.1"/>
    <property type="molecule type" value="Genomic_DNA"/>
</dbReference>
<evidence type="ECO:0000256" key="1">
    <source>
        <dbReference type="SAM" id="Phobius"/>
    </source>
</evidence>
<keyword evidence="3" id="KW-1185">Reference proteome</keyword>
<accession>A0A4R9AS73</accession>
<organism evidence="2 3">
    <name type="scientific">Cryobacterium ruanii</name>
    <dbReference type="NCBI Taxonomy" id="1259197"/>
    <lineage>
        <taxon>Bacteria</taxon>
        <taxon>Bacillati</taxon>
        <taxon>Actinomycetota</taxon>
        <taxon>Actinomycetes</taxon>
        <taxon>Micrococcales</taxon>
        <taxon>Microbacteriaceae</taxon>
        <taxon>Cryobacterium</taxon>
    </lineage>
</organism>
<evidence type="ECO:0000313" key="2">
    <source>
        <dbReference type="EMBL" id="TFD68769.1"/>
    </source>
</evidence>
<dbReference type="Proteomes" id="UP000298154">
    <property type="component" value="Unassembled WGS sequence"/>
</dbReference>
<keyword evidence="1" id="KW-0472">Membrane</keyword>
<keyword evidence="1" id="KW-1133">Transmembrane helix</keyword>